<accession>A0A9P6C2B8</accession>
<dbReference type="Proteomes" id="UP000807342">
    <property type="component" value="Unassembled WGS sequence"/>
</dbReference>
<organism evidence="1 2">
    <name type="scientific">Macrolepiota fuliginosa MF-IS2</name>
    <dbReference type="NCBI Taxonomy" id="1400762"/>
    <lineage>
        <taxon>Eukaryota</taxon>
        <taxon>Fungi</taxon>
        <taxon>Dikarya</taxon>
        <taxon>Basidiomycota</taxon>
        <taxon>Agaricomycotina</taxon>
        <taxon>Agaricomycetes</taxon>
        <taxon>Agaricomycetidae</taxon>
        <taxon>Agaricales</taxon>
        <taxon>Agaricineae</taxon>
        <taxon>Agaricaceae</taxon>
        <taxon>Macrolepiota</taxon>
    </lineage>
</organism>
<dbReference type="EMBL" id="MU151249">
    <property type="protein sequence ID" value="KAF9446364.1"/>
    <property type="molecule type" value="Genomic_DNA"/>
</dbReference>
<proteinExistence type="predicted"/>
<dbReference type="AlphaFoldDB" id="A0A9P6C2B8"/>
<evidence type="ECO:0000313" key="1">
    <source>
        <dbReference type="EMBL" id="KAF9446364.1"/>
    </source>
</evidence>
<sequence>MAQLIRSAKSGSDWTEYELIAFNIVIQDVDVATFFGAPQLPPTTASPVLLNNVLRPAPAAVISKEDRLFFTYLDGANTDEEAAVDDFTCHILRMLDFDDNNKLIATRRELSFTMCGTRVRAEADIAILDNTQYSLVVQEDKRSTAFDGPEPRLIAAAIAAFVENGYRRLSSLPQKTFPAITMVGPCPFFYKIPVTEALVNALVTAQYPTQPTIVQRLVPPVPDISSYRRHGMNLLENRGIAFQCFEAMRGLLEGWVFC</sequence>
<name>A0A9P6C2B8_9AGAR</name>
<reference evidence="1" key="1">
    <citation type="submission" date="2020-11" db="EMBL/GenBank/DDBJ databases">
        <authorList>
            <consortium name="DOE Joint Genome Institute"/>
            <person name="Ahrendt S."/>
            <person name="Riley R."/>
            <person name="Andreopoulos W."/>
            <person name="Labutti K."/>
            <person name="Pangilinan J."/>
            <person name="Ruiz-Duenas F.J."/>
            <person name="Barrasa J.M."/>
            <person name="Sanchez-Garcia M."/>
            <person name="Camarero S."/>
            <person name="Miyauchi S."/>
            <person name="Serrano A."/>
            <person name="Linde D."/>
            <person name="Babiker R."/>
            <person name="Drula E."/>
            <person name="Ayuso-Fernandez I."/>
            <person name="Pacheco R."/>
            <person name="Padilla G."/>
            <person name="Ferreira P."/>
            <person name="Barriuso J."/>
            <person name="Kellner H."/>
            <person name="Castanera R."/>
            <person name="Alfaro M."/>
            <person name="Ramirez L."/>
            <person name="Pisabarro A.G."/>
            <person name="Kuo A."/>
            <person name="Tritt A."/>
            <person name="Lipzen A."/>
            <person name="He G."/>
            <person name="Yan M."/>
            <person name="Ng V."/>
            <person name="Cullen D."/>
            <person name="Martin F."/>
            <person name="Rosso M.-N."/>
            <person name="Henrissat B."/>
            <person name="Hibbett D."/>
            <person name="Martinez A.T."/>
            <person name="Grigoriev I.V."/>
        </authorList>
    </citation>
    <scope>NUCLEOTIDE SEQUENCE</scope>
    <source>
        <strain evidence="1">MF-IS2</strain>
    </source>
</reference>
<dbReference type="OrthoDB" id="3213671at2759"/>
<keyword evidence="2" id="KW-1185">Reference proteome</keyword>
<evidence type="ECO:0000313" key="2">
    <source>
        <dbReference type="Proteomes" id="UP000807342"/>
    </source>
</evidence>
<comment type="caution">
    <text evidence="1">The sequence shown here is derived from an EMBL/GenBank/DDBJ whole genome shotgun (WGS) entry which is preliminary data.</text>
</comment>
<gene>
    <name evidence="1" type="ORF">P691DRAFT_733405</name>
</gene>
<protein>
    <submittedName>
        <fullName evidence="1">Uncharacterized protein</fullName>
    </submittedName>
</protein>